<reference evidence="2" key="2">
    <citation type="submission" date="2019-06" db="EMBL/GenBank/DDBJ databases">
        <title>Genomics analysis of Aphanomyces spp. identifies a new class of oomycete effector associated with host adaptation.</title>
        <authorList>
            <person name="Gaulin E."/>
        </authorList>
    </citation>
    <scope>NUCLEOTIDE SEQUENCE</scope>
    <source>
        <strain evidence="2">CBS 578.67</strain>
    </source>
</reference>
<evidence type="ECO:0000313" key="2">
    <source>
        <dbReference type="EMBL" id="KAF0694532.1"/>
    </source>
</evidence>
<evidence type="ECO:0000313" key="3">
    <source>
        <dbReference type="EMBL" id="VFT91433.1"/>
    </source>
</evidence>
<dbReference type="AlphaFoldDB" id="A0A485L232"/>
<dbReference type="Proteomes" id="UP000332933">
    <property type="component" value="Unassembled WGS sequence"/>
</dbReference>
<keyword evidence="1" id="KW-0472">Membrane</keyword>
<dbReference type="EMBL" id="CAADRA010005584">
    <property type="protein sequence ID" value="VFT91433.1"/>
    <property type="molecule type" value="Genomic_DNA"/>
</dbReference>
<gene>
    <name evidence="3" type="primary">Aste57867_14614</name>
    <name evidence="2" type="ORF">As57867_014560</name>
    <name evidence="3" type="ORF">ASTE57867_14614</name>
</gene>
<feature type="transmembrane region" description="Helical" evidence="1">
    <location>
        <begin position="280"/>
        <end position="300"/>
    </location>
</feature>
<dbReference type="OrthoDB" id="78734at2759"/>
<evidence type="ECO:0000256" key="1">
    <source>
        <dbReference type="SAM" id="Phobius"/>
    </source>
</evidence>
<protein>
    <submittedName>
        <fullName evidence="3">Aste57867_14614 protein</fullName>
    </submittedName>
</protein>
<organism evidence="3 4">
    <name type="scientific">Aphanomyces stellatus</name>
    <dbReference type="NCBI Taxonomy" id="120398"/>
    <lineage>
        <taxon>Eukaryota</taxon>
        <taxon>Sar</taxon>
        <taxon>Stramenopiles</taxon>
        <taxon>Oomycota</taxon>
        <taxon>Saprolegniomycetes</taxon>
        <taxon>Saprolegniales</taxon>
        <taxon>Verrucalvaceae</taxon>
        <taxon>Aphanomyces</taxon>
    </lineage>
</organism>
<dbReference type="EMBL" id="VJMH01005563">
    <property type="protein sequence ID" value="KAF0694532.1"/>
    <property type="molecule type" value="Genomic_DNA"/>
</dbReference>
<feature type="transmembrane region" description="Helical" evidence="1">
    <location>
        <begin position="34"/>
        <end position="53"/>
    </location>
</feature>
<dbReference type="Pfam" id="PF14494">
    <property type="entry name" value="DUF4436"/>
    <property type="match status" value="1"/>
</dbReference>
<feature type="transmembrane region" description="Helical" evidence="1">
    <location>
        <begin position="218"/>
        <end position="239"/>
    </location>
</feature>
<reference evidence="3 4" key="1">
    <citation type="submission" date="2019-03" db="EMBL/GenBank/DDBJ databases">
        <authorList>
            <person name="Gaulin E."/>
            <person name="Dumas B."/>
        </authorList>
    </citation>
    <scope>NUCLEOTIDE SEQUENCE [LARGE SCALE GENOMIC DNA]</scope>
    <source>
        <strain evidence="3">CBS 568.67</strain>
    </source>
</reference>
<dbReference type="InterPro" id="IPR027948">
    <property type="entry name" value="DUF4436"/>
</dbReference>
<accession>A0A485L232</accession>
<name>A0A485L232_9STRA</name>
<keyword evidence="1" id="KW-0812">Transmembrane</keyword>
<evidence type="ECO:0000313" key="4">
    <source>
        <dbReference type="Proteomes" id="UP000332933"/>
    </source>
</evidence>
<keyword evidence="1" id="KW-1133">Transmembrane helix</keyword>
<keyword evidence="4" id="KW-1185">Reference proteome</keyword>
<proteinExistence type="predicted"/>
<sequence length="317" mass="35248">MTGETLPAADDSTKANHLLDGIVSKEKKSHMKQGLVALVFFAFFAVVLVPFLVNEKKNSVFQGYDLIYGKTSEAKEFNYFLYLSGMNTNSFDISIATFMSTLPQGVRTDNMSVTPFRIQVAQNAVVVSNTTENMFAPLRSQILLSNGTISWYPFDTYDVAVTLQVLTGATPFASVNATPIDASILILSPRSFDWKYETTRADTETGYYSLTIQVKRRFNLYVVLVFAGIWAVTFSVGYIGSCAVIWKRRPADNPIIYFSALFAVPTFRNTLPGRPPYGCLFDVACTYFSIAVIFTFLVLVSLEYMKKPEPAPPADVV</sequence>